<sequence length="410" mass="42089">MRHVLAHPVFRRLFAAQAVALAGTGLLTVALGLLAYDLAGSAAGAVLGTALAIKMAAYVGVAPVITALTERLPRRTILVAADTVRATVALLLLAVDEVWQIYALIVVLQAASATFTPTFQAIIPAVLPDERDYTRALSLSRLAYDLEALLSPLLAAAVLTVAGYHWLFLGTVGGFAVSALLVTTTPLPAPACVRPQPLTSRILAGARILTTRPVLRGLLAMNMTVAAGTALVLVDTVVYVRDVLGGTDVGVALATGCFGAGSMTAALLVPRLLRTCTDRALMLTGAALVPIALTVTAGWLAIGARPSLGWGVLGGCWFVLGAGTALVNTPAARLLRAQAGESELPAVFSAQFSLSHACFLLTYPIAGWLGVRAGHAVPAGLLAVLATLATSTAARLWPAGPPIGAVPARR</sequence>
<dbReference type="GO" id="GO:0005886">
    <property type="term" value="C:plasma membrane"/>
    <property type="evidence" value="ECO:0007669"/>
    <property type="project" value="UniProtKB-SubCell"/>
</dbReference>
<evidence type="ECO:0000256" key="5">
    <source>
        <dbReference type="ARBA" id="ARBA00023136"/>
    </source>
</evidence>
<feature type="transmembrane region" description="Helical" evidence="6">
    <location>
        <begin position="42"/>
        <end position="65"/>
    </location>
</feature>
<dbReference type="PANTHER" id="PTHR23513:SF18">
    <property type="entry name" value="INTEGRAL MEMBRANE PROTEIN"/>
    <property type="match status" value="1"/>
</dbReference>
<feature type="transmembrane region" description="Helical" evidence="6">
    <location>
        <begin position="308"/>
        <end position="327"/>
    </location>
</feature>
<keyword evidence="4 6" id="KW-1133">Transmembrane helix</keyword>
<dbReference type="SUPFAM" id="SSF103473">
    <property type="entry name" value="MFS general substrate transporter"/>
    <property type="match status" value="1"/>
</dbReference>
<evidence type="ECO:0000256" key="2">
    <source>
        <dbReference type="ARBA" id="ARBA00022475"/>
    </source>
</evidence>
<dbReference type="InterPro" id="IPR036259">
    <property type="entry name" value="MFS_trans_sf"/>
</dbReference>
<evidence type="ECO:0000256" key="6">
    <source>
        <dbReference type="SAM" id="Phobius"/>
    </source>
</evidence>
<evidence type="ECO:0000313" key="8">
    <source>
        <dbReference type="Proteomes" id="UP000057820"/>
    </source>
</evidence>
<dbReference type="PANTHER" id="PTHR23513">
    <property type="entry name" value="INTEGRAL MEMBRANE EFFLUX PROTEIN-RELATED"/>
    <property type="match status" value="1"/>
</dbReference>
<reference evidence="8" key="1">
    <citation type="submission" date="2015-03" db="EMBL/GenBank/DDBJ databases">
        <authorList>
            <consortium name="Pathogen Informatics"/>
        </authorList>
    </citation>
    <scope>NUCLEOTIDE SEQUENCE [LARGE SCALE GENOMIC DNA]</scope>
    <source>
        <strain evidence="8">NCTC11134</strain>
    </source>
</reference>
<dbReference type="Gene3D" id="1.20.1250.20">
    <property type="entry name" value="MFS general substrate transporter like domains"/>
    <property type="match status" value="1"/>
</dbReference>
<dbReference type="KEGG" id="nfr:ERS450000_01327"/>
<evidence type="ECO:0000256" key="1">
    <source>
        <dbReference type="ARBA" id="ARBA00004651"/>
    </source>
</evidence>
<dbReference type="InterPro" id="IPR011701">
    <property type="entry name" value="MFS"/>
</dbReference>
<dbReference type="EMBL" id="LN868938">
    <property type="protein sequence ID" value="CRY75433.1"/>
    <property type="molecule type" value="Genomic_DNA"/>
</dbReference>
<keyword evidence="3 6" id="KW-0812">Transmembrane</keyword>
<dbReference type="GO" id="GO:0022857">
    <property type="term" value="F:transmembrane transporter activity"/>
    <property type="evidence" value="ECO:0007669"/>
    <property type="project" value="InterPro"/>
</dbReference>
<feature type="transmembrane region" description="Helical" evidence="6">
    <location>
        <begin position="281"/>
        <end position="302"/>
    </location>
</feature>
<comment type="subcellular location">
    <subcellularLocation>
        <location evidence="1">Cell membrane</location>
        <topology evidence="1">Multi-pass membrane protein</topology>
    </subcellularLocation>
</comment>
<feature type="transmembrane region" description="Helical" evidence="6">
    <location>
        <begin position="249"/>
        <end position="269"/>
    </location>
</feature>
<feature type="transmembrane region" description="Helical" evidence="6">
    <location>
        <begin position="12"/>
        <end position="36"/>
    </location>
</feature>
<dbReference type="Proteomes" id="UP000057820">
    <property type="component" value="Chromosome 1"/>
</dbReference>
<keyword evidence="2" id="KW-1003">Cell membrane</keyword>
<dbReference type="AlphaFoldDB" id="A0A0H5NIT2"/>
<feature type="transmembrane region" description="Helical" evidence="6">
    <location>
        <begin position="214"/>
        <end position="234"/>
    </location>
</feature>
<evidence type="ECO:0000313" key="7">
    <source>
        <dbReference type="EMBL" id="CRY75433.1"/>
    </source>
</evidence>
<evidence type="ECO:0000256" key="4">
    <source>
        <dbReference type="ARBA" id="ARBA00022989"/>
    </source>
</evidence>
<evidence type="ECO:0000256" key="3">
    <source>
        <dbReference type="ARBA" id="ARBA00022692"/>
    </source>
</evidence>
<keyword evidence="5 6" id="KW-0472">Membrane</keyword>
<feature type="transmembrane region" description="Helical" evidence="6">
    <location>
        <begin position="148"/>
        <end position="167"/>
    </location>
</feature>
<accession>A0A0H5NIT2</accession>
<proteinExistence type="predicted"/>
<gene>
    <name evidence="7" type="ORF">ERS450000_01327</name>
</gene>
<dbReference type="CDD" id="cd06173">
    <property type="entry name" value="MFS_MefA_like"/>
    <property type="match status" value="1"/>
</dbReference>
<name>A0A0H5NIT2_NOCFR</name>
<dbReference type="Pfam" id="PF07690">
    <property type="entry name" value="MFS_1"/>
    <property type="match status" value="1"/>
</dbReference>
<protein>
    <submittedName>
        <fullName evidence="7">Enterobactin exporter EntS</fullName>
    </submittedName>
</protein>
<organism evidence="7 8">
    <name type="scientific">Nocardia farcinica</name>
    <dbReference type="NCBI Taxonomy" id="37329"/>
    <lineage>
        <taxon>Bacteria</taxon>
        <taxon>Bacillati</taxon>
        <taxon>Actinomycetota</taxon>
        <taxon>Actinomycetes</taxon>
        <taxon>Mycobacteriales</taxon>
        <taxon>Nocardiaceae</taxon>
        <taxon>Nocardia</taxon>
    </lineage>
</organism>